<keyword evidence="3" id="KW-1185">Reference proteome</keyword>
<reference evidence="2" key="1">
    <citation type="submission" date="2015-01" db="EMBL/GenBank/DDBJ databases">
        <title>The Genome Sequence of Cladophialophora bantiana CBS 173.52.</title>
        <authorList>
            <consortium name="The Broad Institute Genomics Platform"/>
            <person name="Cuomo C."/>
            <person name="de Hoog S."/>
            <person name="Gorbushina A."/>
            <person name="Stielow B."/>
            <person name="Teixiera M."/>
            <person name="Abouelleil A."/>
            <person name="Chapman S.B."/>
            <person name="Priest M."/>
            <person name="Young S.K."/>
            <person name="Wortman J."/>
            <person name="Nusbaum C."/>
            <person name="Birren B."/>
        </authorList>
    </citation>
    <scope>NUCLEOTIDE SEQUENCE [LARGE SCALE GENOMIC DNA]</scope>
    <source>
        <strain evidence="2">CBS 173.52</strain>
    </source>
</reference>
<feature type="compositionally biased region" description="Polar residues" evidence="1">
    <location>
        <begin position="1"/>
        <end position="10"/>
    </location>
</feature>
<dbReference type="EMBL" id="KN846984">
    <property type="protein sequence ID" value="KIW95315.1"/>
    <property type="molecule type" value="Genomic_DNA"/>
</dbReference>
<evidence type="ECO:0000313" key="2">
    <source>
        <dbReference type="EMBL" id="KIW95315.1"/>
    </source>
</evidence>
<dbReference type="AlphaFoldDB" id="A0A0D2HWK6"/>
<sequence>MMSHTASSSVTEHRETPPVPAEVNNTAYVPNYNETDYSDFLYLAPPLSSEFLPLEPTDNKAARTMVKKSKVRPTETFNTGTTPPPATPADEKPYAKATFPPDEAQSAAADEMAKAAERRERRPSFVEVTPVKVHHEHDKHHKDVQGHHHAQRRRSSHESEPMSWWPENETTAQHEWVEQNEEEDVIEDDVWSDAFYE</sequence>
<feature type="compositionally biased region" description="Acidic residues" evidence="1">
    <location>
        <begin position="178"/>
        <end position="197"/>
    </location>
</feature>
<feature type="compositionally biased region" description="Basic and acidic residues" evidence="1">
    <location>
        <begin position="111"/>
        <end position="124"/>
    </location>
</feature>
<dbReference type="HOGENOM" id="CLU_1377987_0_0_1"/>
<protein>
    <submittedName>
        <fullName evidence="2">Uncharacterized protein</fullName>
    </submittedName>
</protein>
<name>A0A0D2HWK6_CLAB1</name>
<evidence type="ECO:0000256" key="1">
    <source>
        <dbReference type="SAM" id="MobiDB-lite"/>
    </source>
</evidence>
<dbReference type="OrthoDB" id="4159375at2759"/>
<dbReference type="RefSeq" id="XP_016621984.1">
    <property type="nucleotide sequence ID" value="XM_016761646.1"/>
</dbReference>
<accession>A0A0D2HWK6</accession>
<feature type="region of interest" description="Disordered" evidence="1">
    <location>
        <begin position="1"/>
        <end position="26"/>
    </location>
</feature>
<feature type="compositionally biased region" description="Basic and acidic residues" evidence="1">
    <location>
        <begin position="133"/>
        <end position="146"/>
    </location>
</feature>
<dbReference type="GeneID" id="27696827"/>
<evidence type="ECO:0000313" key="3">
    <source>
        <dbReference type="Proteomes" id="UP000053789"/>
    </source>
</evidence>
<feature type="region of interest" description="Disordered" evidence="1">
    <location>
        <begin position="64"/>
        <end position="197"/>
    </location>
</feature>
<gene>
    <name evidence="2" type="ORF">Z519_03899</name>
</gene>
<organism evidence="2 3">
    <name type="scientific">Cladophialophora bantiana (strain ATCC 10958 / CBS 173.52 / CDC B-1940 / NIH 8579)</name>
    <name type="common">Xylohypha bantiana</name>
    <dbReference type="NCBI Taxonomy" id="1442370"/>
    <lineage>
        <taxon>Eukaryota</taxon>
        <taxon>Fungi</taxon>
        <taxon>Dikarya</taxon>
        <taxon>Ascomycota</taxon>
        <taxon>Pezizomycotina</taxon>
        <taxon>Eurotiomycetes</taxon>
        <taxon>Chaetothyriomycetidae</taxon>
        <taxon>Chaetothyriales</taxon>
        <taxon>Herpotrichiellaceae</taxon>
        <taxon>Cladophialophora</taxon>
    </lineage>
</organism>
<dbReference type="Proteomes" id="UP000053789">
    <property type="component" value="Unassembled WGS sequence"/>
</dbReference>
<dbReference type="VEuPathDB" id="FungiDB:Z519_03899"/>
<proteinExistence type="predicted"/>